<dbReference type="GO" id="GO:0000932">
    <property type="term" value="C:P-body"/>
    <property type="evidence" value="ECO:0007669"/>
    <property type="project" value="TreeGrafter"/>
</dbReference>
<comment type="caution">
    <text evidence="3">The sequence shown here is derived from an EMBL/GenBank/DDBJ whole genome shotgun (WGS) entry which is preliminary data.</text>
</comment>
<feature type="domain" description="RNB" evidence="2">
    <location>
        <begin position="498"/>
        <end position="794"/>
    </location>
</feature>
<dbReference type="EMBL" id="PKPP01004082">
    <property type="protein sequence ID" value="PWA66205.1"/>
    <property type="molecule type" value="Genomic_DNA"/>
</dbReference>
<dbReference type="OrthoDB" id="2285229at2759"/>
<dbReference type="GO" id="GO:0006402">
    <property type="term" value="P:mRNA catabolic process"/>
    <property type="evidence" value="ECO:0007669"/>
    <property type="project" value="TreeGrafter"/>
</dbReference>
<proteinExistence type="predicted"/>
<evidence type="ECO:0000313" key="4">
    <source>
        <dbReference type="Proteomes" id="UP000245207"/>
    </source>
</evidence>
<evidence type="ECO:0000313" key="3">
    <source>
        <dbReference type="EMBL" id="PWA66205.1"/>
    </source>
</evidence>
<dbReference type="STRING" id="35608.A0A2U1MY57"/>
<dbReference type="AlphaFoldDB" id="A0A2U1MY57"/>
<dbReference type="SUPFAM" id="SSF50249">
    <property type="entry name" value="Nucleic acid-binding proteins"/>
    <property type="match status" value="1"/>
</dbReference>
<dbReference type="Proteomes" id="UP000245207">
    <property type="component" value="Unassembled WGS sequence"/>
</dbReference>
<dbReference type="PANTHER" id="PTHR23355">
    <property type="entry name" value="RIBONUCLEASE"/>
    <property type="match status" value="1"/>
</dbReference>
<dbReference type="GO" id="GO:0000175">
    <property type="term" value="F:3'-5'-RNA exonuclease activity"/>
    <property type="evidence" value="ECO:0007669"/>
    <property type="project" value="TreeGrafter"/>
</dbReference>
<dbReference type="GO" id="GO:0003723">
    <property type="term" value="F:RNA binding"/>
    <property type="evidence" value="ECO:0007669"/>
    <property type="project" value="InterPro"/>
</dbReference>
<feature type="region of interest" description="Disordered" evidence="1">
    <location>
        <begin position="1"/>
        <end position="32"/>
    </location>
</feature>
<dbReference type="InterPro" id="IPR057324">
    <property type="entry name" value="WH_RNase_II"/>
</dbReference>
<dbReference type="Pfam" id="PF25255">
    <property type="entry name" value="WHD_RNase_II"/>
    <property type="match status" value="1"/>
</dbReference>
<dbReference type="InterPro" id="IPR056404">
    <property type="entry name" value="HTH_RNase_II"/>
</dbReference>
<sequence length="904" mass="101695">MAGEPEIDDQKPGHKKLLTHSHPDEFFGEGYNRPPEIRRLAGADLRQAKTEVVAGEDCTSTTDRFQSSLWKQLDRLTVLYRRVDGGQHTGGLMKGIIPEGRWRTTSARTENEPPPLSFLLWKEGRRSIIEGTFRTDDGGPKRTRPVILSSGRYTQPLVFRYSNAKTPARRGYSVQSFVDSVIKEFEALRRRRTIRASNKSVLKSNKELVDDKLRKQVLQKGLLLEFKKDAERILLAVAQKPDGRRNWIVSDQNGVTTSIKPQQITYIVPGADNFNAAEILDFIQRAQNNLDPSLLEFAWLELLEGNKSVTAEELAEMIFGGAEPVESYCAHLLLSRDEVYFTVLDSKGSSSIYGPRSTAQVEEMKRKIIAKEAAEKEFQEFIQLLKSAKAMPPRGKPSKCSWKAEDKIWHKIESLEAFAIEACKDDGQKNTAGAILKAMGLAKIPASAVNLLIDIGYFPVHVNLDLLKFNIRTNYPDHILSAAERLLQESPDPDKDDRIDLTHLKVYAIDVDEADELDDALSATKLQDGRIKVWIHVADPASLVEPGSMIDREALQRGTSVFLPTATYPMFPEKLAMEGMSLKQGTNCRAVTVSVVLHSDGSIAEYEVYNSIIKPTYMLTYESASELLHLNLEEELELRTLGEAARLRLQWRRGQGAIETGSFEPRIKVENPDDPEPSIRLYVEDQADPAMRLVSEMMILCGEALATYGSANKIPLPYRGQPQSKIDTSAYDHLPEGPVRSSAIVKLMRAAEMDYRKAIRHGILGIPGYVQFTSPIRRYMDLLAHYQVKAFLRGDALPFTSGQLEGMAASVNMNARIAKKLFSSSLRYWILEYLRRQPKQRKFRALILKFVKDRNALLLLLEVGFQASAWVSIGSHVGDEVEVRVDEAHPRDDIISFKEVVKVT</sequence>
<gene>
    <name evidence="3" type="ORF">CTI12_AA220340</name>
</gene>
<reference evidence="3 4" key="1">
    <citation type="journal article" date="2018" name="Mol. Plant">
        <title>The genome of Artemisia annua provides insight into the evolution of Asteraceae family and artemisinin biosynthesis.</title>
        <authorList>
            <person name="Shen Q."/>
            <person name="Zhang L."/>
            <person name="Liao Z."/>
            <person name="Wang S."/>
            <person name="Yan T."/>
            <person name="Shi P."/>
            <person name="Liu M."/>
            <person name="Fu X."/>
            <person name="Pan Q."/>
            <person name="Wang Y."/>
            <person name="Lv Z."/>
            <person name="Lu X."/>
            <person name="Zhang F."/>
            <person name="Jiang W."/>
            <person name="Ma Y."/>
            <person name="Chen M."/>
            <person name="Hao X."/>
            <person name="Li L."/>
            <person name="Tang Y."/>
            <person name="Lv G."/>
            <person name="Zhou Y."/>
            <person name="Sun X."/>
            <person name="Brodelius P.E."/>
            <person name="Rose J.K.C."/>
            <person name="Tang K."/>
        </authorList>
    </citation>
    <scope>NUCLEOTIDE SEQUENCE [LARGE SCALE GENOMIC DNA]</scope>
    <source>
        <strain evidence="4">cv. Huhao1</strain>
        <tissue evidence="3">Leaf</tissue>
    </source>
</reference>
<dbReference type="Pfam" id="PF23161">
    <property type="entry name" value="HTH_RNase_II"/>
    <property type="match status" value="1"/>
</dbReference>
<evidence type="ECO:0000259" key="2">
    <source>
        <dbReference type="SMART" id="SM00955"/>
    </source>
</evidence>
<accession>A0A2U1MY57</accession>
<evidence type="ECO:0000256" key="1">
    <source>
        <dbReference type="SAM" id="MobiDB-lite"/>
    </source>
</evidence>
<dbReference type="PANTHER" id="PTHR23355:SF42">
    <property type="entry name" value="RIBONUCLEASE II, CHLOROPLASTIC_MITOCHONDRIAL"/>
    <property type="match status" value="1"/>
</dbReference>
<name>A0A2U1MY57_ARTAN</name>
<dbReference type="SMART" id="SM00955">
    <property type="entry name" value="RNB"/>
    <property type="match status" value="1"/>
</dbReference>
<dbReference type="InterPro" id="IPR012340">
    <property type="entry name" value="NA-bd_OB-fold"/>
</dbReference>
<organism evidence="3 4">
    <name type="scientific">Artemisia annua</name>
    <name type="common">Sweet wormwood</name>
    <dbReference type="NCBI Taxonomy" id="35608"/>
    <lineage>
        <taxon>Eukaryota</taxon>
        <taxon>Viridiplantae</taxon>
        <taxon>Streptophyta</taxon>
        <taxon>Embryophyta</taxon>
        <taxon>Tracheophyta</taxon>
        <taxon>Spermatophyta</taxon>
        <taxon>Magnoliopsida</taxon>
        <taxon>eudicotyledons</taxon>
        <taxon>Gunneridae</taxon>
        <taxon>Pentapetalae</taxon>
        <taxon>asterids</taxon>
        <taxon>campanulids</taxon>
        <taxon>Asterales</taxon>
        <taxon>Asteraceae</taxon>
        <taxon>Asteroideae</taxon>
        <taxon>Anthemideae</taxon>
        <taxon>Artemisiinae</taxon>
        <taxon>Artemisia</taxon>
    </lineage>
</organism>
<protein>
    <submittedName>
        <fullName evidence="3">Ribonuclease II/R family protein</fullName>
    </submittedName>
</protein>
<dbReference type="InterPro" id="IPR001900">
    <property type="entry name" value="RNase_II/R"/>
</dbReference>
<dbReference type="InterPro" id="IPR056403">
    <property type="entry name" value="RNase_II_barrel"/>
</dbReference>
<keyword evidence="4" id="KW-1185">Reference proteome</keyword>
<dbReference type="Pfam" id="PF00773">
    <property type="entry name" value="RNB"/>
    <property type="match status" value="1"/>
</dbReference>
<dbReference type="Pfam" id="PF23163">
    <property type="entry name" value="CSD_RNase_II"/>
    <property type="match status" value="1"/>
</dbReference>
<dbReference type="InterPro" id="IPR050180">
    <property type="entry name" value="RNR_Ribonuclease"/>
</dbReference>